<dbReference type="EMBL" id="DQUO01000061">
    <property type="protein sequence ID" value="HIP91616.1"/>
    <property type="molecule type" value="Genomic_DNA"/>
</dbReference>
<protein>
    <recommendedName>
        <fullName evidence="5">2-phosphoglycerate kinase</fullName>
        <shortName evidence="5">2PGK</shortName>
        <ecNumber evidence="5">2.7.2.16</ecNumber>
    </recommendedName>
</protein>
<evidence type="ECO:0000313" key="9">
    <source>
        <dbReference type="Proteomes" id="UP000643554"/>
    </source>
</evidence>
<dbReference type="NCBIfam" id="NF003259">
    <property type="entry name" value="PRK04220.1"/>
    <property type="match status" value="1"/>
</dbReference>
<comment type="cofactor">
    <cofactor evidence="5">
        <name>a divalent metal cation</name>
        <dbReference type="ChEBI" id="CHEBI:60240"/>
    </cofactor>
</comment>
<dbReference type="GO" id="GO:0005524">
    <property type="term" value="F:ATP binding"/>
    <property type="evidence" value="ECO:0007669"/>
    <property type="project" value="UniProtKB-UniRule"/>
</dbReference>
<keyword evidence="2 5" id="KW-0547">Nucleotide-binding</keyword>
<evidence type="ECO:0000313" key="7">
    <source>
        <dbReference type="EMBL" id="HIP83899.1"/>
    </source>
</evidence>
<evidence type="ECO:0000256" key="1">
    <source>
        <dbReference type="ARBA" id="ARBA00022679"/>
    </source>
</evidence>
<evidence type="ECO:0000313" key="8">
    <source>
        <dbReference type="EMBL" id="HIP91616.1"/>
    </source>
</evidence>
<dbReference type="InterPro" id="IPR020872">
    <property type="entry name" value="2PKG"/>
</dbReference>
<dbReference type="InterPro" id="IPR027417">
    <property type="entry name" value="P-loop_NTPase"/>
</dbReference>
<evidence type="ECO:0000256" key="2">
    <source>
        <dbReference type="ARBA" id="ARBA00022741"/>
    </source>
</evidence>
<comment type="pathway">
    <text evidence="5">Thermoadapter biosynthesis; cyclic 2,3-diphosphoglycerate biosynthesis; cyclic 2,3-diphosphoglycerate from 2-phospho-D-glycerate: step 1/2.</text>
</comment>
<evidence type="ECO:0000259" key="6">
    <source>
        <dbReference type="PROSITE" id="PS51161"/>
    </source>
</evidence>
<evidence type="ECO:0000256" key="5">
    <source>
        <dbReference type="HAMAP-Rule" id="MF_00769"/>
    </source>
</evidence>
<dbReference type="PANTHER" id="PTHR33477:SF3">
    <property type="entry name" value="P-LOOP NTPASE DOMAIN-CONTAINING PROTEIN LPA1 HOMOLOG 1"/>
    <property type="match status" value="1"/>
</dbReference>
<dbReference type="Proteomes" id="UP000618343">
    <property type="component" value="Unassembled WGS sequence"/>
</dbReference>
<accession>A0A833DZF6</accession>
<dbReference type="Gene3D" id="3.40.50.300">
    <property type="entry name" value="P-loop containing nucleotide triphosphate hydrolases"/>
    <property type="match status" value="1"/>
</dbReference>
<gene>
    <name evidence="5" type="primary">pgk2</name>
    <name evidence="7" type="ORF">EYH15_00150</name>
    <name evidence="8" type="ORF">EYH21_04895</name>
</gene>
<dbReference type="HAMAP" id="MF_00769">
    <property type="entry name" value="2PGK"/>
    <property type="match status" value="1"/>
</dbReference>
<feature type="domain" description="ATP-cone" evidence="6">
    <location>
        <begin position="8"/>
        <end position="95"/>
    </location>
</feature>
<sequence length="318" mass="36347">MDLKKITNKIIVKGKNYDMPFSKGILARSLTAAGMKPSEAYYIAKEIEKMLNERGVDTITKEEIRKIVYDYLVSKNYESIAEKYLLWRRVLKKHPIIILIGGASGVGTSTIAFELASRLGIPSVIGTDSIREVMRRSISKDLVPMLYESSYTAWKALRTPSEVNDKDIHILGFERHVELVLVGVESVIDRSLKEGLSVIIEGTHIVPGFIKERYSKMPNVITLILTLSSEKMHKERFAARAKISSRPLERYLKHFEIIRKINDYIVKRAYEHNVPVIENISISESVEKCLEVITERFAYLDKEESEDKKVALKNIKSQ</sequence>
<dbReference type="PROSITE" id="PS51161">
    <property type="entry name" value="ATP_CONE"/>
    <property type="match status" value="1"/>
</dbReference>
<keyword evidence="3 5" id="KW-0418">Kinase</keyword>
<dbReference type="Proteomes" id="UP000643554">
    <property type="component" value="Unassembled WGS sequence"/>
</dbReference>
<dbReference type="EMBL" id="DQUI01000006">
    <property type="protein sequence ID" value="HIP83899.1"/>
    <property type="molecule type" value="Genomic_DNA"/>
</dbReference>
<dbReference type="Pfam" id="PF03477">
    <property type="entry name" value="ATP-cone"/>
    <property type="match status" value="1"/>
</dbReference>
<dbReference type="PANTHER" id="PTHR33477">
    <property type="entry name" value="P-LOOP NTPASE DOMAIN-CONTAINING PROTEIN LPA1 HOMOLOG 1"/>
    <property type="match status" value="1"/>
</dbReference>
<reference evidence="7" key="1">
    <citation type="journal article" date="2020" name="ISME J.">
        <title>Gammaproteobacteria mediating utilization of methyl-, sulfur- and petroleum organic compounds in deep ocean hydrothermal plumes.</title>
        <authorList>
            <person name="Zhou Z."/>
            <person name="Liu Y."/>
            <person name="Pan J."/>
            <person name="Cron B.R."/>
            <person name="Toner B.M."/>
            <person name="Anantharaman K."/>
            <person name="Breier J.A."/>
            <person name="Dick G.J."/>
            <person name="Li M."/>
        </authorList>
    </citation>
    <scope>NUCLEOTIDE SEQUENCE</scope>
    <source>
        <strain evidence="7">SZUA-1453</strain>
        <strain evidence="8">SZUA-1471</strain>
    </source>
</reference>
<dbReference type="GO" id="GO:0016301">
    <property type="term" value="F:kinase activity"/>
    <property type="evidence" value="ECO:0007669"/>
    <property type="project" value="UniProtKB-KW"/>
</dbReference>
<comment type="caution">
    <text evidence="7">The sequence shown here is derived from an EMBL/GenBank/DDBJ whole genome shotgun (WGS) entry which is preliminary data.</text>
</comment>
<evidence type="ECO:0000256" key="3">
    <source>
        <dbReference type="ARBA" id="ARBA00022777"/>
    </source>
</evidence>
<dbReference type="EC" id="2.7.2.16" evidence="5"/>
<comment type="similarity">
    <text evidence="5">Belongs to the 2-phosphoglycerate kinase family.</text>
</comment>
<comment type="catalytic activity">
    <reaction evidence="5">
        <text>(2R)-2-phosphoglycerate + ATP = (2R)-2,3-bisphosphoglycerate + ADP + H(+)</text>
        <dbReference type="Rhea" id="RHEA:42408"/>
        <dbReference type="ChEBI" id="CHEBI:15378"/>
        <dbReference type="ChEBI" id="CHEBI:30616"/>
        <dbReference type="ChEBI" id="CHEBI:58248"/>
        <dbReference type="ChEBI" id="CHEBI:58289"/>
        <dbReference type="ChEBI" id="CHEBI:456216"/>
        <dbReference type="EC" id="2.7.2.16"/>
    </reaction>
</comment>
<proteinExistence type="inferred from homology"/>
<dbReference type="InterPro" id="IPR005144">
    <property type="entry name" value="ATP-cone_dom"/>
</dbReference>
<organism evidence="7 9">
    <name type="scientific">Methanothermococcus okinawensis</name>
    <dbReference type="NCBI Taxonomy" id="155863"/>
    <lineage>
        <taxon>Archaea</taxon>
        <taxon>Methanobacteriati</taxon>
        <taxon>Methanobacteriota</taxon>
        <taxon>Methanomada group</taxon>
        <taxon>Methanococci</taxon>
        <taxon>Methanococcales</taxon>
        <taxon>Methanococcaceae</taxon>
        <taxon>Methanothermococcus</taxon>
    </lineage>
</organism>
<dbReference type="SUPFAM" id="SSF52540">
    <property type="entry name" value="P-loop containing nucleoside triphosphate hydrolases"/>
    <property type="match status" value="1"/>
</dbReference>
<keyword evidence="1 5" id="KW-0808">Transferase</keyword>
<dbReference type="UniPathway" id="UPA00551">
    <property type="reaction ID" value="UER00609"/>
</dbReference>
<keyword evidence="4 5" id="KW-0067">ATP-binding</keyword>
<dbReference type="AlphaFoldDB" id="A0A833DZF6"/>
<comment type="function">
    <text evidence="5">Catalyzes the phosphorylation of 2-phosphoglycerate to 2,3-diphosphoglycerate. Involved in the biosynthesis of cyclic 2,3-bisphosphoglycerate, a thermoprotectant.</text>
</comment>
<dbReference type="GO" id="GO:0016774">
    <property type="term" value="F:phosphotransferase activity, carboxyl group as acceptor"/>
    <property type="evidence" value="ECO:0007669"/>
    <property type="project" value="UniProtKB-UniRule"/>
</dbReference>
<name>A0A833DZF6_9EURY</name>
<evidence type="ECO:0000256" key="4">
    <source>
        <dbReference type="ARBA" id="ARBA00022840"/>
    </source>
</evidence>